<feature type="transmembrane region" description="Helical" evidence="2">
    <location>
        <begin position="414"/>
        <end position="438"/>
    </location>
</feature>
<accession>A0ABX3F2V2</accession>
<keyword evidence="2" id="KW-0812">Transmembrane</keyword>
<keyword evidence="2" id="KW-1133">Transmembrane helix</keyword>
<evidence type="ECO:0000313" key="4">
    <source>
        <dbReference type="Proteomes" id="UP000186781"/>
    </source>
</evidence>
<name>A0ABX3F2V2_ACTNA</name>
<gene>
    <name evidence="3" type="ORF">BKH13_01335</name>
</gene>
<keyword evidence="4" id="KW-1185">Reference proteome</keyword>
<evidence type="ECO:0000313" key="3">
    <source>
        <dbReference type="EMBL" id="OLO85816.1"/>
    </source>
</evidence>
<proteinExistence type="predicted"/>
<feature type="transmembrane region" description="Helical" evidence="2">
    <location>
        <begin position="129"/>
        <end position="149"/>
    </location>
</feature>
<protein>
    <submittedName>
        <fullName evidence="3">Uncharacterized protein</fullName>
    </submittedName>
</protein>
<keyword evidence="2" id="KW-0472">Membrane</keyword>
<organism evidence="3 4">
    <name type="scientific">Actinomyces naeslundii</name>
    <dbReference type="NCBI Taxonomy" id="1655"/>
    <lineage>
        <taxon>Bacteria</taxon>
        <taxon>Bacillati</taxon>
        <taxon>Actinomycetota</taxon>
        <taxon>Actinomycetes</taxon>
        <taxon>Actinomycetales</taxon>
        <taxon>Actinomycetaceae</taxon>
        <taxon>Actinomyces</taxon>
    </lineage>
</organism>
<feature type="transmembrane region" description="Helical" evidence="2">
    <location>
        <begin position="276"/>
        <end position="298"/>
    </location>
</feature>
<feature type="transmembrane region" description="Helical" evidence="2">
    <location>
        <begin position="169"/>
        <end position="189"/>
    </location>
</feature>
<feature type="region of interest" description="Disordered" evidence="1">
    <location>
        <begin position="43"/>
        <end position="70"/>
    </location>
</feature>
<evidence type="ECO:0000256" key="2">
    <source>
        <dbReference type="SAM" id="Phobius"/>
    </source>
</evidence>
<feature type="transmembrane region" description="Helical" evidence="2">
    <location>
        <begin position="372"/>
        <end position="394"/>
    </location>
</feature>
<sequence>MSTTPEPTKRHYGPAIPRWMLPTVHVRRQGDIVTVEQRVPARVESIHTSSRDDSSHTSHNGHNEYHTPIYEAGLGSPTSLPLVKERLTVPASTVSEQQVRQAVDRAITAYIPGTAALSVQINRDALIRLLQTVAALGLAGFGLYFFLILFHQSTSTTPPGGPFAGFQKIFIALPGIFVLVAIALAVVCARAAWILRTPKFVAEEQWGLLRQTLTQLAGQEPGSSRPLDIEAGLRRDLITHPNGTSSTRGVTRDGRMGPPWPDAYDVAKRVRQGRRALAGITVFALVFLLVGVLIFTLFLVSGQFTLTPLLFGVSIFGVLISLSSKRCDRLIISYPSTMPGEEEPREISWEDVDPPTLPAWCDARRRERYWNLAAIVFLVEILVAVLSIFSSIILSQTIFTTSVSSEETQTHALILNSVLALAAIAAALATVMIGGRWIRQKDSELRHQAGLS</sequence>
<feature type="transmembrane region" description="Helical" evidence="2">
    <location>
        <begin position="304"/>
        <end position="322"/>
    </location>
</feature>
<reference evidence="3 4" key="1">
    <citation type="submission" date="2016-12" db="EMBL/GenBank/DDBJ databases">
        <title>Genomic comparison of strains in the 'Actinomyces naeslundii' group.</title>
        <authorList>
            <person name="Mughal S.R."/>
            <person name="Do T."/>
            <person name="Gilbert S.C."/>
            <person name="Witherden E.A."/>
            <person name="Didelot X."/>
            <person name="Beighton D."/>
        </authorList>
    </citation>
    <scope>NUCLEOTIDE SEQUENCE [LARGE SCALE GENOMIC DNA]</scope>
    <source>
        <strain evidence="3 4">WE6B-3</strain>
    </source>
</reference>
<feature type="compositionally biased region" description="Basic and acidic residues" evidence="1">
    <location>
        <begin position="43"/>
        <end position="65"/>
    </location>
</feature>
<dbReference type="EMBL" id="MSKX01000005">
    <property type="protein sequence ID" value="OLO85816.1"/>
    <property type="molecule type" value="Genomic_DNA"/>
</dbReference>
<evidence type="ECO:0000256" key="1">
    <source>
        <dbReference type="SAM" id="MobiDB-lite"/>
    </source>
</evidence>
<dbReference type="Proteomes" id="UP000186781">
    <property type="component" value="Unassembled WGS sequence"/>
</dbReference>
<comment type="caution">
    <text evidence="3">The sequence shown here is derived from an EMBL/GenBank/DDBJ whole genome shotgun (WGS) entry which is preliminary data.</text>
</comment>